<feature type="transmembrane region" description="Helical" evidence="7">
    <location>
        <begin position="340"/>
        <end position="361"/>
    </location>
</feature>
<dbReference type="PROSITE" id="PS50850">
    <property type="entry name" value="MFS"/>
    <property type="match status" value="1"/>
</dbReference>
<dbReference type="SUPFAM" id="SSF103473">
    <property type="entry name" value="MFS general substrate transporter"/>
    <property type="match status" value="1"/>
</dbReference>
<dbReference type="EMBL" id="WVTA01000007">
    <property type="protein sequence ID" value="KAK3208564.1"/>
    <property type="molecule type" value="Genomic_DNA"/>
</dbReference>
<evidence type="ECO:0000259" key="8">
    <source>
        <dbReference type="PROSITE" id="PS50850"/>
    </source>
</evidence>
<feature type="transmembrane region" description="Helical" evidence="7">
    <location>
        <begin position="367"/>
        <end position="389"/>
    </location>
</feature>
<evidence type="ECO:0000256" key="3">
    <source>
        <dbReference type="ARBA" id="ARBA00022692"/>
    </source>
</evidence>
<keyword evidence="3 7" id="KW-0812">Transmembrane</keyword>
<dbReference type="PANTHER" id="PTHR43791:SF36">
    <property type="entry name" value="TRANSPORTER, PUTATIVE (AFU_ORTHOLOGUE AFUA_6G08340)-RELATED"/>
    <property type="match status" value="1"/>
</dbReference>
<feature type="transmembrane region" description="Helical" evidence="7">
    <location>
        <begin position="313"/>
        <end position="333"/>
    </location>
</feature>
<evidence type="ECO:0000256" key="2">
    <source>
        <dbReference type="ARBA" id="ARBA00022448"/>
    </source>
</evidence>
<evidence type="ECO:0000256" key="5">
    <source>
        <dbReference type="ARBA" id="ARBA00023136"/>
    </source>
</evidence>
<dbReference type="Gene3D" id="1.20.1250.20">
    <property type="entry name" value="MFS general substrate transporter like domains"/>
    <property type="match status" value="2"/>
</dbReference>
<dbReference type="InterPro" id="IPR011701">
    <property type="entry name" value="MFS"/>
</dbReference>
<keyword evidence="5 7" id="KW-0472">Membrane</keyword>
<feature type="transmembrane region" description="Helical" evidence="7">
    <location>
        <begin position="205"/>
        <end position="228"/>
    </location>
</feature>
<feature type="compositionally biased region" description="Polar residues" evidence="6">
    <location>
        <begin position="18"/>
        <end position="32"/>
    </location>
</feature>
<accession>A0AAN6RHR7</accession>
<organism evidence="9 10">
    <name type="scientific">Pseudopithomyces chartarum</name>
    <dbReference type="NCBI Taxonomy" id="1892770"/>
    <lineage>
        <taxon>Eukaryota</taxon>
        <taxon>Fungi</taxon>
        <taxon>Dikarya</taxon>
        <taxon>Ascomycota</taxon>
        <taxon>Pezizomycotina</taxon>
        <taxon>Dothideomycetes</taxon>
        <taxon>Pleosporomycetidae</taxon>
        <taxon>Pleosporales</taxon>
        <taxon>Massarineae</taxon>
        <taxon>Didymosphaeriaceae</taxon>
        <taxon>Pseudopithomyces</taxon>
    </lineage>
</organism>
<evidence type="ECO:0000256" key="7">
    <source>
        <dbReference type="SAM" id="Phobius"/>
    </source>
</evidence>
<feature type="transmembrane region" description="Helical" evidence="7">
    <location>
        <begin position="112"/>
        <end position="131"/>
    </location>
</feature>
<feature type="transmembrane region" description="Helical" evidence="7">
    <location>
        <begin position="401"/>
        <end position="419"/>
    </location>
</feature>
<feature type="transmembrane region" description="Helical" evidence="7">
    <location>
        <begin position="431"/>
        <end position="452"/>
    </location>
</feature>
<comment type="subcellular location">
    <subcellularLocation>
        <location evidence="1">Membrane</location>
        <topology evidence="1">Multi-pass membrane protein</topology>
    </subcellularLocation>
</comment>
<keyword evidence="2" id="KW-0813">Transport</keyword>
<keyword evidence="4 7" id="KW-1133">Transmembrane helix</keyword>
<feature type="transmembrane region" description="Helical" evidence="7">
    <location>
        <begin position="143"/>
        <end position="163"/>
    </location>
</feature>
<dbReference type="PANTHER" id="PTHR43791">
    <property type="entry name" value="PERMEASE-RELATED"/>
    <property type="match status" value="1"/>
</dbReference>
<proteinExistence type="predicted"/>
<keyword evidence="10" id="KW-1185">Reference proteome</keyword>
<evidence type="ECO:0000313" key="10">
    <source>
        <dbReference type="Proteomes" id="UP001280581"/>
    </source>
</evidence>
<evidence type="ECO:0000256" key="1">
    <source>
        <dbReference type="ARBA" id="ARBA00004141"/>
    </source>
</evidence>
<feature type="domain" description="Major facilitator superfamily (MFS) profile" evidence="8">
    <location>
        <begin position="37"/>
        <end position="489"/>
    </location>
</feature>
<feature type="compositionally biased region" description="Basic and acidic residues" evidence="6">
    <location>
        <begin position="1"/>
        <end position="12"/>
    </location>
</feature>
<dbReference type="Proteomes" id="UP001280581">
    <property type="component" value="Unassembled WGS sequence"/>
</dbReference>
<dbReference type="Pfam" id="PF07690">
    <property type="entry name" value="MFS_1"/>
    <property type="match status" value="1"/>
</dbReference>
<feature type="transmembrane region" description="Helical" evidence="7">
    <location>
        <begin position="87"/>
        <end position="106"/>
    </location>
</feature>
<dbReference type="InterPro" id="IPR020846">
    <property type="entry name" value="MFS_dom"/>
</dbReference>
<name>A0AAN6RHR7_9PLEO</name>
<protein>
    <recommendedName>
        <fullName evidence="8">Major facilitator superfamily (MFS) profile domain-containing protein</fullName>
    </recommendedName>
</protein>
<dbReference type="AlphaFoldDB" id="A0AAN6RHR7"/>
<dbReference type="GO" id="GO:0016020">
    <property type="term" value="C:membrane"/>
    <property type="evidence" value="ECO:0007669"/>
    <property type="project" value="UniProtKB-SubCell"/>
</dbReference>
<evidence type="ECO:0000256" key="6">
    <source>
        <dbReference type="SAM" id="MobiDB-lite"/>
    </source>
</evidence>
<evidence type="ECO:0000313" key="9">
    <source>
        <dbReference type="EMBL" id="KAK3208564.1"/>
    </source>
</evidence>
<comment type="caution">
    <text evidence="9">The sequence shown here is derived from an EMBL/GenBank/DDBJ whole genome shotgun (WGS) entry which is preliminary data.</text>
</comment>
<feature type="transmembrane region" description="Helical" evidence="7">
    <location>
        <begin position="270"/>
        <end position="293"/>
    </location>
</feature>
<sequence length="489" mass="53465">MATSAEESKTHALETLQPLPSTEEPQIVTNGETAEEPIDAALERRVRWKLDLTILPLLTSAKSDLGNAKVAGLSDEMNMSPKQYSDLAIMLLVGYIVFQLPGTMLIKKLGPSYQFGGAMIAWGTFTACMVAAQTLGVLMALRFLIGGAEAFIHGTLIYLSFWYRYNELATRGAVFDGCSALAGAFNGIIGHQIQVNYDGKNGWRAWRWIFLIEGVVPIGWGFVVAALLPSTPEKVRGIFNATEKEVIIARSRSSHNTGSSKINVKALVEVLLNPLFWALTTMNCCIHITTSSLSNFLPPILHGLGWENEEAQLMSSIVYACAFVNIVICARIADRTGRRGLLVVANTAFSLVGFIMLLAFTNATVRFVGTCLLTAALYPCLMLVLVWLAMNFPGYSHRTSCIALTNICAQLFSIIGNKIYVDPPYYREGLTVSACMTGVAGLLAVGTVWWIGRLNAKKEEAKCTEEYSTLASESIDKLGNKHPDFRYTS</sequence>
<dbReference type="InterPro" id="IPR036259">
    <property type="entry name" value="MFS_trans_sf"/>
</dbReference>
<gene>
    <name evidence="9" type="ORF">GRF29_77g1122956</name>
</gene>
<evidence type="ECO:0000256" key="4">
    <source>
        <dbReference type="ARBA" id="ARBA00022989"/>
    </source>
</evidence>
<feature type="region of interest" description="Disordered" evidence="6">
    <location>
        <begin position="1"/>
        <end position="35"/>
    </location>
</feature>
<reference evidence="9 10" key="1">
    <citation type="submission" date="2021-02" db="EMBL/GenBank/DDBJ databases">
        <title>Genome assembly of Pseudopithomyces chartarum.</title>
        <authorList>
            <person name="Jauregui R."/>
            <person name="Singh J."/>
            <person name="Voisey C."/>
        </authorList>
    </citation>
    <scope>NUCLEOTIDE SEQUENCE [LARGE SCALE GENOMIC DNA]</scope>
    <source>
        <strain evidence="9 10">AGR01</strain>
    </source>
</reference>
<dbReference type="GO" id="GO:0022857">
    <property type="term" value="F:transmembrane transporter activity"/>
    <property type="evidence" value="ECO:0007669"/>
    <property type="project" value="InterPro"/>
</dbReference>